<accession>B4VUS5</accession>
<organism evidence="1 2">
    <name type="scientific">Coleofasciculus chthonoplastes PCC 7420</name>
    <dbReference type="NCBI Taxonomy" id="118168"/>
    <lineage>
        <taxon>Bacteria</taxon>
        <taxon>Bacillati</taxon>
        <taxon>Cyanobacteriota</taxon>
        <taxon>Cyanophyceae</taxon>
        <taxon>Coleofasciculales</taxon>
        <taxon>Coleofasciculaceae</taxon>
        <taxon>Coleofasciculus</taxon>
    </lineage>
</organism>
<dbReference type="HOGENOM" id="CLU_3232144_0_0_3"/>
<protein>
    <submittedName>
        <fullName evidence="1">Uncharacterized protein</fullName>
    </submittedName>
</protein>
<proteinExistence type="predicted"/>
<evidence type="ECO:0000313" key="1">
    <source>
        <dbReference type="EMBL" id="EDX74491.1"/>
    </source>
</evidence>
<reference evidence="1 2" key="1">
    <citation type="submission" date="2008-07" db="EMBL/GenBank/DDBJ databases">
        <authorList>
            <person name="Tandeau de Marsac N."/>
            <person name="Ferriera S."/>
            <person name="Johnson J."/>
            <person name="Kravitz S."/>
            <person name="Beeson K."/>
            <person name="Sutton G."/>
            <person name="Rogers Y.-H."/>
            <person name="Friedman R."/>
            <person name="Frazier M."/>
            <person name="Venter J.C."/>
        </authorList>
    </citation>
    <scope>NUCLEOTIDE SEQUENCE [LARGE SCALE GENOMIC DNA]</scope>
    <source>
        <strain evidence="1 2">PCC 7420</strain>
    </source>
</reference>
<dbReference type="EMBL" id="DS989853">
    <property type="protein sequence ID" value="EDX74491.1"/>
    <property type="molecule type" value="Genomic_DNA"/>
</dbReference>
<dbReference type="AlphaFoldDB" id="B4VUS5"/>
<name>B4VUS5_9CYAN</name>
<sequence>MLSLAWLQNPPVVHLKELHKTLFKEMVFNPVGAGLGININCCP</sequence>
<keyword evidence="2" id="KW-1185">Reference proteome</keyword>
<dbReference type="STRING" id="118168.MC7420_4015"/>
<dbReference type="Proteomes" id="UP000003835">
    <property type="component" value="Unassembled WGS sequence"/>
</dbReference>
<gene>
    <name evidence="1" type="ORF">MC7420_4015</name>
</gene>
<evidence type="ECO:0000313" key="2">
    <source>
        <dbReference type="Proteomes" id="UP000003835"/>
    </source>
</evidence>